<evidence type="ECO:0000313" key="2">
    <source>
        <dbReference type="Proteomes" id="UP001497680"/>
    </source>
</evidence>
<keyword evidence="2" id="KW-1185">Reference proteome</keyword>
<evidence type="ECO:0000313" key="1">
    <source>
        <dbReference type="EMBL" id="KAI6086378.1"/>
    </source>
</evidence>
<name>A0ACC0D1F4_9PEZI</name>
<gene>
    <name evidence="1" type="ORF">F4821DRAFT_129793</name>
</gene>
<dbReference type="Proteomes" id="UP001497680">
    <property type="component" value="Unassembled WGS sequence"/>
</dbReference>
<accession>A0ACC0D1F4</accession>
<protein>
    <submittedName>
        <fullName evidence="1">Uncharacterized protein</fullName>
    </submittedName>
</protein>
<dbReference type="EMBL" id="MU394316">
    <property type="protein sequence ID" value="KAI6086378.1"/>
    <property type="molecule type" value="Genomic_DNA"/>
</dbReference>
<proteinExistence type="predicted"/>
<organism evidence="1 2">
    <name type="scientific">Hypoxylon rubiginosum</name>
    <dbReference type="NCBI Taxonomy" id="110542"/>
    <lineage>
        <taxon>Eukaryota</taxon>
        <taxon>Fungi</taxon>
        <taxon>Dikarya</taxon>
        <taxon>Ascomycota</taxon>
        <taxon>Pezizomycotina</taxon>
        <taxon>Sordariomycetes</taxon>
        <taxon>Xylariomycetidae</taxon>
        <taxon>Xylariales</taxon>
        <taxon>Hypoxylaceae</taxon>
        <taxon>Hypoxylon</taxon>
    </lineage>
</organism>
<comment type="caution">
    <text evidence="1">The sequence shown here is derived from an EMBL/GenBank/DDBJ whole genome shotgun (WGS) entry which is preliminary data.</text>
</comment>
<reference evidence="1 2" key="1">
    <citation type="journal article" date="2022" name="New Phytol.">
        <title>Ecological generalism drives hyperdiversity of secondary metabolite gene clusters in xylarialean endophytes.</title>
        <authorList>
            <person name="Franco M.E.E."/>
            <person name="Wisecaver J.H."/>
            <person name="Arnold A.E."/>
            <person name="Ju Y.M."/>
            <person name="Slot J.C."/>
            <person name="Ahrendt S."/>
            <person name="Moore L.P."/>
            <person name="Eastman K.E."/>
            <person name="Scott K."/>
            <person name="Konkel Z."/>
            <person name="Mondo S.J."/>
            <person name="Kuo A."/>
            <person name="Hayes R.D."/>
            <person name="Haridas S."/>
            <person name="Andreopoulos B."/>
            <person name="Riley R."/>
            <person name="LaButti K."/>
            <person name="Pangilinan J."/>
            <person name="Lipzen A."/>
            <person name="Amirebrahimi M."/>
            <person name="Yan J."/>
            <person name="Adam C."/>
            <person name="Keymanesh K."/>
            <person name="Ng V."/>
            <person name="Louie K."/>
            <person name="Northen T."/>
            <person name="Drula E."/>
            <person name="Henrissat B."/>
            <person name="Hsieh H.M."/>
            <person name="Youens-Clark K."/>
            <person name="Lutzoni F."/>
            <person name="Miadlikowska J."/>
            <person name="Eastwood D.C."/>
            <person name="Hamelin R.C."/>
            <person name="Grigoriev I.V."/>
            <person name="U'Ren J.M."/>
        </authorList>
    </citation>
    <scope>NUCLEOTIDE SEQUENCE [LARGE SCALE GENOMIC DNA]</scope>
    <source>
        <strain evidence="1 2">ER1909</strain>
    </source>
</reference>
<sequence length="284" mass="30266">MPFKENFEFEGDKYRAEVKTYSLALLKQQETAMARKFLTSSFSTGAGIGAAPFTGGLTLAIGAYKGRSTYVASKKHDILQDEIRRRNATPRDVDFKDAAIAWGIGAAGLAIGTEVGNFAEGVTHTDAMGSHLPDGANKSTGLTVDPGTAVKGAGGQIELLAQHLASGGDPKDVAAAVAVADKTAYHAGMVQAQIIEEQFGSEGVEALLVALTSPPVKPDPGCARAKQDTQLICTLCRELIKKDSVYWHCCPCKNDNFDLCLNCKKKGKTCFNKHHAMTKLVCKK</sequence>